<organism evidence="10">
    <name type="scientific">marine metagenome</name>
    <dbReference type="NCBI Taxonomy" id="408172"/>
    <lineage>
        <taxon>unclassified sequences</taxon>
        <taxon>metagenomes</taxon>
        <taxon>ecological metagenomes</taxon>
    </lineage>
</organism>
<accession>A0A382KKV9</accession>
<comment type="catalytic activity">
    <reaction evidence="8">
        <text>GDP-beta-L-fucose + NADP(+) = GDP-4-dehydro-alpha-D-rhamnose + NADPH + H(+)</text>
        <dbReference type="Rhea" id="RHEA:18885"/>
        <dbReference type="ChEBI" id="CHEBI:15378"/>
        <dbReference type="ChEBI" id="CHEBI:57273"/>
        <dbReference type="ChEBI" id="CHEBI:57783"/>
        <dbReference type="ChEBI" id="CHEBI:57964"/>
        <dbReference type="ChEBI" id="CHEBI:58349"/>
        <dbReference type="EC" id="1.1.1.271"/>
    </reaction>
</comment>
<evidence type="ECO:0000256" key="5">
    <source>
        <dbReference type="ARBA" id="ARBA00023002"/>
    </source>
</evidence>
<dbReference type="GO" id="GO:0016853">
    <property type="term" value="F:isomerase activity"/>
    <property type="evidence" value="ECO:0007669"/>
    <property type="project" value="UniProtKB-KW"/>
</dbReference>
<dbReference type="InterPro" id="IPR001509">
    <property type="entry name" value="Epimerase_deHydtase"/>
</dbReference>
<keyword evidence="7" id="KW-0511">Multifunctional enzyme</keyword>
<dbReference type="Gene3D" id="3.40.50.720">
    <property type="entry name" value="NAD(P)-binding Rossmann-like Domain"/>
    <property type="match status" value="1"/>
</dbReference>
<gene>
    <name evidence="10" type="ORF">METZ01_LOCUS277974</name>
</gene>
<dbReference type="PANTHER" id="PTHR43238:SF1">
    <property type="entry name" value="GDP-L-FUCOSE SYNTHASE"/>
    <property type="match status" value="1"/>
</dbReference>
<evidence type="ECO:0000256" key="4">
    <source>
        <dbReference type="ARBA" id="ARBA00022857"/>
    </source>
</evidence>
<evidence type="ECO:0000256" key="2">
    <source>
        <dbReference type="ARBA" id="ARBA00005959"/>
    </source>
</evidence>
<feature type="domain" description="NAD-dependent epimerase/dehydratase" evidence="9">
    <location>
        <begin position="7"/>
        <end position="228"/>
    </location>
</feature>
<reference evidence="10" key="1">
    <citation type="submission" date="2018-05" db="EMBL/GenBank/DDBJ databases">
        <authorList>
            <person name="Lanie J.A."/>
            <person name="Ng W.-L."/>
            <person name="Kazmierczak K.M."/>
            <person name="Andrzejewski T.M."/>
            <person name="Davidsen T.M."/>
            <person name="Wayne K.J."/>
            <person name="Tettelin H."/>
            <person name="Glass J.I."/>
            <person name="Rusch D."/>
            <person name="Podicherti R."/>
            <person name="Tsui H.-C.T."/>
            <person name="Winkler M.E."/>
        </authorList>
    </citation>
    <scope>NUCLEOTIDE SEQUENCE</scope>
</reference>
<dbReference type="CDD" id="cd05239">
    <property type="entry name" value="GDP_FS_SDR_e"/>
    <property type="match status" value="1"/>
</dbReference>
<comment type="similarity">
    <text evidence="2">Belongs to the NAD(P)-dependent epimerase/dehydratase family. Fucose synthase subfamily.</text>
</comment>
<evidence type="ECO:0000256" key="7">
    <source>
        <dbReference type="ARBA" id="ARBA00023268"/>
    </source>
</evidence>
<evidence type="ECO:0000256" key="6">
    <source>
        <dbReference type="ARBA" id="ARBA00023235"/>
    </source>
</evidence>
<keyword evidence="5" id="KW-0560">Oxidoreductase</keyword>
<dbReference type="PANTHER" id="PTHR43238">
    <property type="entry name" value="GDP-L-FUCOSE SYNTHASE"/>
    <property type="match status" value="1"/>
</dbReference>
<proteinExistence type="inferred from homology"/>
<keyword evidence="6" id="KW-0413">Isomerase</keyword>
<evidence type="ECO:0000256" key="8">
    <source>
        <dbReference type="ARBA" id="ARBA00051935"/>
    </source>
</evidence>
<keyword evidence="4" id="KW-0521">NADP</keyword>
<dbReference type="SUPFAM" id="SSF51735">
    <property type="entry name" value="NAD(P)-binding Rossmann-fold domains"/>
    <property type="match status" value="1"/>
</dbReference>
<name>A0A382KKV9_9ZZZZ</name>
<sequence>MKKKEKIFIAGHQGMVGSALVRALKEKGHSNLVLRSHDELDLTVQEKVYTFFKEEHPDYVFLAAAQVGGILANTTYRAEFIYSNLAIQTNVLDAAWKYNVKRLIFLGSSCIYPKHCPQPIKENYLLTGPLETTNEYYAIAKIAGLKTCEAYNYQYKTDYISVMPTNLYGPNDTFDPETSHVIPALIQKIHQAKISKAKYVTIWGTGSPKREFLHVDDMASACVFLMNKESLKDIVN</sequence>
<feature type="non-terminal residue" evidence="10">
    <location>
        <position position="236"/>
    </location>
</feature>
<dbReference type="FunFam" id="3.40.50.720:FF:000101">
    <property type="entry name" value="GDP-L-fucose synthase"/>
    <property type="match status" value="1"/>
</dbReference>
<evidence type="ECO:0000259" key="9">
    <source>
        <dbReference type="Pfam" id="PF01370"/>
    </source>
</evidence>
<dbReference type="InterPro" id="IPR036291">
    <property type="entry name" value="NAD(P)-bd_dom_sf"/>
</dbReference>
<dbReference type="InterPro" id="IPR028614">
    <property type="entry name" value="GDP_fucose/colitose_synth"/>
</dbReference>
<evidence type="ECO:0000256" key="1">
    <source>
        <dbReference type="ARBA" id="ARBA00004883"/>
    </source>
</evidence>
<dbReference type="GO" id="GO:0050577">
    <property type="term" value="F:GDP-L-fucose synthase activity"/>
    <property type="evidence" value="ECO:0007669"/>
    <property type="project" value="UniProtKB-EC"/>
</dbReference>
<dbReference type="Pfam" id="PF01370">
    <property type="entry name" value="Epimerase"/>
    <property type="match status" value="1"/>
</dbReference>
<dbReference type="EC" id="1.1.1.271" evidence="3"/>
<protein>
    <recommendedName>
        <fullName evidence="3">GDP-L-fucose synthase</fullName>
        <ecNumber evidence="3">1.1.1.271</ecNumber>
    </recommendedName>
</protein>
<dbReference type="EMBL" id="UINC01081354">
    <property type="protein sequence ID" value="SVC25120.1"/>
    <property type="molecule type" value="Genomic_DNA"/>
</dbReference>
<dbReference type="AlphaFoldDB" id="A0A382KKV9"/>
<comment type="pathway">
    <text evidence="1">Nucleotide-sugar biosynthesis; GDP-L-fucose biosynthesis via de novo pathway; GDP-L-fucose from GDP-alpha-D-mannose: step 2/2.</text>
</comment>
<evidence type="ECO:0000313" key="10">
    <source>
        <dbReference type="EMBL" id="SVC25120.1"/>
    </source>
</evidence>
<evidence type="ECO:0000256" key="3">
    <source>
        <dbReference type="ARBA" id="ARBA00012371"/>
    </source>
</evidence>